<evidence type="ECO:0000313" key="2">
    <source>
        <dbReference type="EMBL" id="MBC6471367.1"/>
    </source>
</evidence>
<protein>
    <submittedName>
        <fullName evidence="2">Metal-dependent phosphohydrolase</fullName>
    </submittedName>
</protein>
<dbReference type="Proteomes" id="UP000805614">
    <property type="component" value="Unassembled WGS sequence"/>
</dbReference>
<organism evidence="2 3">
    <name type="scientific">Actinomadura alba</name>
    <dbReference type="NCBI Taxonomy" id="406431"/>
    <lineage>
        <taxon>Bacteria</taxon>
        <taxon>Bacillati</taxon>
        <taxon>Actinomycetota</taxon>
        <taxon>Actinomycetes</taxon>
        <taxon>Streptosporangiales</taxon>
        <taxon>Thermomonosporaceae</taxon>
        <taxon>Actinomadura</taxon>
    </lineage>
</organism>
<accession>A0ABR7M2M6</accession>
<feature type="non-terminal residue" evidence="2">
    <location>
        <position position="208"/>
    </location>
</feature>
<keyword evidence="1" id="KW-0812">Transmembrane</keyword>
<dbReference type="EMBL" id="JABVEC010000073">
    <property type="protein sequence ID" value="MBC6471367.1"/>
    <property type="molecule type" value="Genomic_DNA"/>
</dbReference>
<comment type="caution">
    <text evidence="2">The sequence shown here is derived from an EMBL/GenBank/DDBJ whole genome shotgun (WGS) entry which is preliminary data.</text>
</comment>
<feature type="transmembrane region" description="Helical" evidence="1">
    <location>
        <begin position="100"/>
        <end position="120"/>
    </location>
</feature>
<name>A0ABR7M2M6_9ACTN</name>
<feature type="transmembrane region" description="Helical" evidence="1">
    <location>
        <begin position="35"/>
        <end position="53"/>
    </location>
</feature>
<keyword evidence="1" id="KW-1133">Transmembrane helix</keyword>
<feature type="transmembrane region" description="Helical" evidence="1">
    <location>
        <begin position="140"/>
        <end position="161"/>
    </location>
</feature>
<evidence type="ECO:0000256" key="1">
    <source>
        <dbReference type="SAM" id="Phobius"/>
    </source>
</evidence>
<proteinExistence type="predicted"/>
<gene>
    <name evidence="2" type="ORF">HKK74_38675</name>
</gene>
<sequence length="208" mass="21347">MRGLPLSAWAYVCGTVAAAVALLAMSSYARLDHHVLAVLVVLFIALDSAPAKLSVERARVSMSYAAGLASVVLLGSVGAAVVGASAIITGQRLRSPVKRLFNGAQFALCGYAAGTVYSALGGLTHQPAQPHWVEYALTPFLGALVTYVVVNLLLAGGVLLLSKQAPLWGLLWASGHLAVGVLGYGVIGLLIAGLWPTLGPGVLVLVLL</sequence>
<keyword evidence="1" id="KW-0472">Membrane</keyword>
<evidence type="ECO:0000313" key="3">
    <source>
        <dbReference type="Proteomes" id="UP000805614"/>
    </source>
</evidence>
<feature type="transmembrane region" description="Helical" evidence="1">
    <location>
        <begin position="65"/>
        <end position="88"/>
    </location>
</feature>
<keyword evidence="3" id="KW-1185">Reference proteome</keyword>
<feature type="transmembrane region" description="Helical" evidence="1">
    <location>
        <begin position="6"/>
        <end position="28"/>
    </location>
</feature>
<reference evidence="2 3" key="1">
    <citation type="submission" date="2020-06" db="EMBL/GenBank/DDBJ databases">
        <title>Actinomadura xiongansis sp. nov., isolated from soil of Baiyangdian.</title>
        <authorList>
            <person name="Zhang X."/>
        </authorList>
    </citation>
    <scope>NUCLEOTIDE SEQUENCE [LARGE SCALE GENOMIC DNA]</scope>
    <source>
        <strain evidence="2 3">HBUM206468</strain>
    </source>
</reference>
<feature type="transmembrane region" description="Helical" evidence="1">
    <location>
        <begin position="168"/>
        <end position="195"/>
    </location>
</feature>